<dbReference type="GO" id="GO:0005829">
    <property type="term" value="C:cytosol"/>
    <property type="evidence" value="ECO:0007669"/>
    <property type="project" value="TreeGrafter"/>
</dbReference>
<evidence type="ECO:0000256" key="7">
    <source>
        <dbReference type="ARBA" id="ARBA00074396"/>
    </source>
</evidence>
<dbReference type="InterPro" id="IPR011916">
    <property type="entry name" value="LipoPS_heptosylTferase-III"/>
</dbReference>
<evidence type="ECO:0000256" key="5">
    <source>
        <dbReference type="ARBA" id="ARBA00051369"/>
    </source>
</evidence>
<protein>
    <recommendedName>
        <fullName evidence="7">Lipopolysaccharide heptosyltransferase 3</fullName>
        <ecNumber evidence="6">2.4.99.25</ecNumber>
    </recommendedName>
    <alternativeName>
        <fullName evidence="8">ADP-heptose:lipopolysaccharide heptosyltransferase III</fullName>
    </alternativeName>
</protein>
<dbReference type="InterPro" id="IPR002201">
    <property type="entry name" value="Glyco_trans_9"/>
</dbReference>
<dbReference type="RefSeq" id="WP_039463297.1">
    <property type="nucleotide sequence ID" value="NZ_BSWF01000008.1"/>
</dbReference>
<dbReference type="Proteomes" id="UP000762586">
    <property type="component" value="Unassembled WGS sequence"/>
</dbReference>
<dbReference type="Proteomes" id="UP000269351">
    <property type="component" value="Chromosome"/>
</dbReference>
<evidence type="ECO:0000256" key="6">
    <source>
        <dbReference type="ARBA" id="ARBA00066496"/>
    </source>
</evidence>
<evidence type="ECO:0000313" key="9">
    <source>
        <dbReference type="EMBL" id="MBN3107534.1"/>
    </source>
</evidence>
<dbReference type="PANTHER" id="PTHR30160">
    <property type="entry name" value="TETRAACYLDISACCHARIDE 4'-KINASE-RELATED"/>
    <property type="match status" value="1"/>
</dbReference>
<keyword evidence="2 10" id="KW-0808">Transferase</keyword>
<dbReference type="EC" id="2.4.99.25" evidence="6"/>
<dbReference type="EMBL" id="CP065031">
    <property type="protein sequence ID" value="QPK24058.1"/>
    <property type="molecule type" value="Genomic_DNA"/>
</dbReference>
<name>A0A3S0Y754_9GAMM</name>
<evidence type="ECO:0000313" key="10">
    <source>
        <dbReference type="EMBL" id="QPK24058.1"/>
    </source>
</evidence>
<organism evidence="10 11">
    <name type="scientific">Pectobacterium brasiliense</name>
    <dbReference type="NCBI Taxonomy" id="180957"/>
    <lineage>
        <taxon>Bacteria</taxon>
        <taxon>Pseudomonadati</taxon>
        <taxon>Pseudomonadota</taxon>
        <taxon>Gammaproteobacteria</taxon>
        <taxon>Enterobacterales</taxon>
        <taxon>Pectobacteriaceae</taxon>
        <taxon>Pectobacterium</taxon>
    </lineage>
</organism>
<evidence type="ECO:0000313" key="11">
    <source>
        <dbReference type="Proteomes" id="UP000269351"/>
    </source>
</evidence>
<dbReference type="GO" id="GO:0008713">
    <property type="term" value="F:ADP-heptose-lipopolysaccharide heptosyltransferase activity"/>
    <property type="evidence" value="ECO:0007669"/>
    <property type="project" value="TreeGrafter"/>
</dbReference>
<dbReference type="SUPFAM" id="SSF53756">
    <property type="entry name" value="UDP-Glycosyltransferase/glycogen phosphorylase"/>
    <property type="match status" value="1"/>
</dbReference>
<keyword evidence="1" id="KW-0328">Glycosyltransferase</keyword>
<comment type="catalytic activity">
    <reaction evidence="5">
        <text>an L-alpha-D-Hep-(1-&gt;3)-4-O-phospho-L-alpha-D-Hep-(1-&gt;5)-[alpha-Kdo-(2-&gt;4)]-alpha-Kdo-(2-&gt;6)-lipid A + ADP-L-glycero-beta-D-manno-heptose = an L-alpha-D-Hep-(1-&gt;7)-L-alpha-D-Hep-(1-&gt;3)-4-O-phospho-L-alpha-D-Hep-(1-&gt;5)-[alpha-Kdo-(2-&gt;4)]-alpha-Kdo-(2-&gt;6)-lipid A + ADP + H(+)</text>
        <dbReference type="Rhea" id="RHEA:74095"/>
        <dbReference type="ChEBI" id="CHEBI:15378"/>
        <dbReference type="ChEBI" id="CHEBI:61506"/>
        <dbReference type="ChEBI" id="CHEBI:193070"/>
        <dbReference type="ChEBI" id="CHEBI:193071"/>
        <dbReference type="ChEBI" id="CHEBI:456216"/>
        <dbReference type="EC" id="2.4.99.25"/>
    </reaction>
</comment>
<proteinExistence type="predicted"/>
<dbReference type="PANTHER" id="PTHR30160:SF1">
    <property type="entry name" value="LIPOPOLYSACCHARIDE 1,2-N-ACETYLGLUCOSAMINETRANSFERASE-RELATED"/>
    <property type="match status" value="1"/>
</dbReference>
<evidence type="ECO:0000256" key="3">
    <source>
        <dbReference type="ARBA" id="ARBA00022985"/>
    </source>
</evidence>
<comment type="catalytic activity">
    <reaction evidence="4">
        <text>L-alpha-D-Hep-(1-&gt;3)-4-O-phospho-L-alpha-D-Hep-(1-&gt;5)-[alpha-Kdo-(2-&gt;4)]-alpha-Kdo-(2-&gt;6)-lipid A (E. coli) + ADP-L-glycero-beta-D-manno-heptose = L-alpha-D-Hep-(1-&gt;7)-L-alpha-D-Hep-(1-&gt;3)-4-O-phospho-L-alpha-D-Hep-(1-&gt;5)-[alpha-Kdo-(2-&gt;4)]-alpha-Kdo-(2-&gt;6)-lipid A (E. coli) + ADP + H(+)</text>
        <dbReference type="Rhea" id="RHEA:74099"/>
        <dbReference type="ChEBI" id="CHEBI:15378"/>
        <dbReference type="ChEBI" id="CHEBI:61506"/>
        <dbReference type="ChEBI" id="CHEBI:193075"/>
        <dbReference type="ChEBI" id="CHEBI:193076"/>
        <dbReference type="ChEBI" id="CHEBI:456216"/>
        <dbReference type="EC" id="2.4.99.25"/>
    </reaction>
</comment>
<dbReference type="NCBIfam" id="TIGR02201">
    <property type="entry name" value="heptsyl_trn_III"/>
    <property type="match status" value="1"/>
</dbReference>
<accession>A0A3S0Y754</accession>
<reference evidence="9 12" key="1">
    <citation type="submission" date="2020-07" db="EMBL/GenBank/DDBJ databases">
        <title>A pangenomic view of the genus Pectobacterium provides insights into genome organization, phylogeny, and virulence.</title>
        <authorList>
            <person name="Jonkheer E."/>
            <person name="Brankovics B."/>
            <person name="Houwers I."/>
            <person name="Van Der Wolf J."/>
            <person name="Bonants P."/>
            <person name="Vreeburg R."/>
            <person name="Bollema R."/>
            <person name="De Haan J."/>
            <person name="Berke L."/>
            <person name="De Ridder D."/>
            <person name="Smit S."/>
            <person name="Van Der Lee T.A.J."/>
        </authorList>
    </citation>
    <scope>NUCLEOTIDE SEQUENCE [LARGE SCALE GENOMIC DNA]</scope>
    <source>
        <strain evidence="9 12">NAK:384</strain>
    </source>
</reference>
<keyword evidence="12" id="KW-1185">Reference proteome</keyword>
<dbReference type="FunFam" id="3.40.50.2000:FF:000191">
    <property type="entry name" value="Lipopolysaccharide core heptosyltransferase RfaQ"/>
    <property type="match status" value="1"/>
</dbReference>
<dbReference type="Gene3D" id="3.40.50.2000">
    <property type="entry name" value="Glycogen Phosphorylase B"/>
    <property type="match status" value="2"/>
</dbReference>
<dbReference type="CDD" id="cd03789">
    <property type="entry name" value="GT9_LPS_heptosyltransferase"/>
    <property type="match status" value="1"/>
</dbReference>
<sequence>MQMHSKEKRLSRERVKRILVIKLRHFGDVLLTTPLLGTLKQHYESAQIDVLVYRGTEVMLSGNPAVNTCFTVDRNLKHEGIRAQLHGESTLWKTLKAQQYDLIINLSDQWRAALYCKFLTSGVSIGFNWPKRDNILWKSCHDMLVETTQHNDQHTVLNNLSILSPLSLPDTDTSVNMCWLPEDEKYVNQLLEQHSLPDYILIHPGARWAFKTWSALSFAALIDHLANQGQRIVLAGGPSAEELQIATTILNHVANPAQVVNLTGQLALPQLAVLIDKATLFIGVDSAPMHMAAARQTPSVALFGPSNLKQWHPWQAPHTLLWAGDYRPLPKPEEIDTNTQERYLDAIPVSDVIAATRKWLS</sequence>
<dbReference type="EMBL" id="JACGET010000018">
    <property type="protein sequence ID" value="MBN3107534.1"/>
    <property type="molecule type" value="Genomic_DNA"/>
</dbReference>
<reference evidence="10 11" key="2">
    <citation type="submission" date="2020-11" db="EMBL/GenBank/DDBJ databases">
        <title>Complete genome sequence of Pectobacterium brasiliense strain F126.</title>
        <authorList>
            <person name="Miroshnikov K."/>
            <person name="Vo T.N.H."/>
            <person name="Khodykina M.V."/>
            <person name="Kabanova A.P."/>
            <person name="Shneider M."/>
            <person name="Korzhenkov A."/>
            <person name="Toschakov S.V."/>
            <person name="Miroshnikov K.A."/>
            <person name="Ignatov A.N."/>
            <person name="Mikhailova Y.V."/>
            <person name="Shelenkov A."/>
            <person name="Yanushevich Y.G."/>
            <person name="Evseev P.V."/>
        </authorList>
    </citation>
    <scope>NUCLEOTIDE SEQUENCE [LARGE SCALE GENOMIC DNA]</scope>
    <source>
        <strain evidence="10 11">F126</strain>
    </source>
</reference>
<evidence type="ECO:0000256" key="2">
    <source>
        <dbReference type="ARBA" id="ARBA00022679"/>
    </source>
</evidence>
<evidence type="ECO:0000256" key="8">
    <source>
        <dbReference type="ARBA" id="ARBA00075031"/>
    </source>
</evidence>
<dbReference type="InterPro" id="IPR051199">
    <property type="entry name" value="LPS_LOS_Heptosyltrfase"/>
</dbReference>
<dbReference type="Pfam" id="PF01075">
    <property type="entry name" value="Glyco_transf_9"/>
    <property type="match status" value="1"/>
</dbReference>
<gene>
    <name evidence="10" type="primary">rfaQ</name>
    <name evidence="10" type="ORF">F126LOC_021065</name>
    <name evidence="9" type="ORF">H4F48_15830</name>
</gene>
<evidence type="ECO:0000313" key="12">
    <source>
        <dbReference type="Proteomes" id="UP000762586"/>
    </source>
</evidence>
<dbReference type="GO" id="GO:0009244">
    <property type="term" value="P:lipopolysaccharide core region biosynthetic process"/>
    <property type="evidence" value="ECO:0007669"/>
    <property type="project" value="TreeGrafter"/>
</dbReference>
<evidence type="ECO:0000256" key="4">
    <source>
        <dbReference type="ARBA" id="ARBA00051137"/>
    </source>
</evidence>
<keyword evidence="3" id="KW-0448">Lipopolysaccharide biosynthesis</keyword>
<dbReference type="AlphaFoldDB" id="A0A3S0Y754"/>
<evidence type="ECO:0000256" key="1">
    <source>
        <dbReference type="ARBA" id="ARBA00022676"/>
    </source>
</evidence>